<dbReference type="EMBL" id="ACCH01000278">
    <property type="protein sequence ID" value="EEF88612.1"/>
    <property type="molecule type" value="Genomic_DNA"/>
</dbReference>
<accession>E2NHK1</accession>
<comment type="caution">
    <text evidence="1">The sequence shown here is derived from an EMBL/GenBank/DDBJ whole genome shotgun (WGS) entry which is preliminary data.</text>
</comment>
<reference evidence="1 2" key="1">
    <citation type="submission" date="2008-12" db="EMBL/GenBank/DDBJ databases">
        <authorList>
            <person name="Fulton L."/>
            <person name="Clifton S."/>
            <person name="Fulton B."/>
            <person name="Xu J."/>
            <person name="Minx P."/>
            <person name="Pepin K.H."/>
            <person name="Johnson M."/>
            <person name="Bhonagiri V."/>
            <person name="Nash W.E."/>
            <person name="Mardis E.R."/>
            <person name="Wilson R.K."/>
        </authorList>
    </citation>
    <scope>NUCLEOTIDE SEQUENCE [LARGE SCALE GENOMIC DNA]</scope>
    <source>
        <strain evidence="1 2">DSM 14838</strain>
    </source>
</reference>
<proteinExistence type="predicted"/>
<name>E2NHK1_9BACE</name>
<evidence type="ECO:0000313" key="1">
    <source>
        <dbReference type="EMBL" id="EEF88612.1"/>
    </source>
</evidence>
<organism evidence="1 2">
    <name type="scientific">Bacteroides cellulosilyticus DSM 14838</name>
    <dbReference type="NCBI Taxonomy" id="537012"/>
    <lineage>
        <taxon>Bacteria</taxon>
        <taxon>Pseudomonadati</taxon>
        <taxon>Bacteroidota</taxon>
        <taxon>Bacteroidia</taxon>
        <taxon>Bacteroidales</taxon>
        <taxon>Bacteroidaceae</taxon>
        <taxon>Bacteroides</taxon>
    </lineage>
</organism>
<gene>
    <name evidence="1" type="ORF">BACCELL_03778</name>
</gene>
<dbReference type="AlphaFoldDB" id="E2NHK1"/>
<evidence type="ECO:0000313" key="2">
    <source>
        <dbReference type="Proteomes" id="UP000003711"/>
    </source>
</evidence>
<dbReference type="HOGENOM" id="CLU_3300740_0_0_10"/>
<dbReference type="Proteomes" id="UP000003711">
    <property type="component" value="Unassembled WGS sequence"/>
</dbReference>
<sequence length="39" mass="4256">LDAVAQLGLGEGGEHLDSGVRQGRYFNNGHKAVFFLIRL</sequence>
<feature type="non-terminal residue" evidence="1">
    <location>
        <position position="1"/>
    </location>
</feature>
<protein>
    <submittedName>
        <fullName evidence="1">Uncharacterized protein</fullName>
    </submittedName>
</protein>
<reference evidence="1 2" key="2">
    <citation type="submission" date="2009-01" db="EMBL/GenBank/DDBJ databases">
        <title>Draft genome sequence of Bacteroides cellulosilyticus (DSM 14838).</title>
        <authorList>
            <person name="Sudarsanam P."/>
            <person name="Ley R."/>
            <person name="Guruge J."/>
            <person name="Turnbaugh P.J."/>
            <person name="Mahowald M."/>
            <person name="Liep D."/>
            <person name="Gordon J."/>
        </authorList>
    </citation>
    <scope>NUCLEOTIDE SEQUENCE [LARGE SCALE GENOMIC DNA]</scope>
    <source>
        <strain evidence="1 2">DSM 14838</strain>
    </source>
</reference>